<name>A0A6J6THL0_9ZZZZ</name>
<dbReference type="InterPro" id="IPR023365">
    <property type="entry name" value="Sortase_dom-sf"/>
</dbReference>
<accession>A0A6J6THL0</accession>
<evidence type="ECO:0000256" key="1">
    <source>
        <dbReference type="ARBA" id="ARBA00022801"/>
    </source>
</evidence>
<organism evidence="3">
    <name type="scientific">freshwater metagenome</name>
    <dbReference type="NCBI Taxonomy" id="449393"/>
    <lineage>
        <taxon>unclassified sequences</taxon>
        <taxon>metagenomes</taxon>
        <taxon>ecological metagenomes</taxon>
    </lineage>
</organism>
<sequence>MNERPRPAALVLTLSIITLIVAALGFAVAGSPLVDPSIESVGDRSVATARPSATPIPDYTKEPRPVPVPIETPDPVRIKIPALDVTANVIPVGVDKANAMEIPEDIMEVGWYRFGPAPGSSAGSAVLVAHRDGRIQGHGVFYSLGALNVDDPIIVTDDAGKRMEYRVVARESIPKKKLPIKEVFSAEGAPRLTLITCGGYYDRDNGGYQDNVVVTAVPAAVSS</sequence>
<keyword evidence="1" id="KW-0378">Hydrolase</keyword>
<protein>
    <submittedName>
        <fullName evidence="3">Unannotated protein</fullName>
    </submittedName>
</protein>
<proteinExistence type="predicted"/>
<feature type="region of interest" description="Disordered" evidence="2">
    <location>
        <begin position="45"/>
        <end position="66"/>
    </location>
</feature>
<gene>
    <name evidence="3" type="ORF">UFOPK2786_01053</name>
</gene>
<dbReference type="InterPro" id="IPR005754">
    <property type="entry name" value="Sortase"/>
</dbReference>
<reference evidence="3" key="1">
    <citation type="submission" date="2020-05" db="EMBL/GenBank/DDBJ databases">
        <authorList>
            <person name="Chiriac C."/>
            <person name="Salcher M."/>
            <person name="Ghai R."/>
            <person name="Kavagutti S V."/>
        </authorList>
    </citation>
    <scope>NUCLEOTIDE SEQUENCE</scope>
</reference>
<evidence type="ECO:0000256" key="2">
    <source>
        <dbReference type="SAM" id="MobiDB-lite"/>
    </source>
</evidence>
<evidence type="ECO:0000313" key="3">
    <source>
        <dbReference type="EMBL" id="CAB4746295.1"/>
    </source>
</evidence>
<dbReference type="SUPFAM" id="SSF63817">
    <property type="entry name" value="Sortase"/>
    <property type="match status" value="1"/>
</dbReference>
<dbReference type="GO" id="GO:0016787">
    <property type="term" value="F:hydrolase activity"/>
    <property type="evidence" value="ECO:0007669"/>
    <property type="project" value="UniProtKB-KW"/>
</dbReference>
<dbReference type="Gene3D" id="2.40.260.10">
    <property type="entry name" value="Sortase"/>
    <property type="match status" value="1"/>
</dbReference>
<dbReference type="EMBL" id="CAEZYW010000160">
    <property type="protein sequence ID" value="CAB4746295.1"/>
    <property type="molecule type" value="Genomic_DNA"/>
</dbReference>
<dbReference type="AlphaFoldDB" id="A0A6J6THL0"/>
<dbReference type="Pfam" id="PF04203">
    <property type="entry name" value="Sortase"/>
    <property type="match status" value="1"/>
</dbReference>
<dbReference type="InterPro" id="IPR042001">
    <property type="entry name" value="Sortase_F"/>
</dbReference>
<dbReference type="CDD" id="cd05829">
    <property type="entry name" value="Sortase_F"/>
    <property type="match status" value="1"/>
</dbReference>